<evidence type="ECO:0000313" key="3">
    <source>
        <dbReference type="Proteomes" id="UP000230233"/>
    </source>
</evidence>
<protein>
    <submittedName>
        <fullName evidence="2">Uncharacterized protein</fullName>
    </submittedName>
</protein>
<name>A0A2G5V4F0_9PELO</name>
<organism evidence="2 3">
    <name type="scientific">Caenorhabditis nigoni</name>
    <dbReference type="NCBI Taxonomy" id="1611254"/>
    <lineage>
        <taxon>Eukaryota</taxon>
        <taxon>Metazoa</taxon>
        <taxon>Ecdysozoa</taxon>
        <taxon>Nematoda</taxon>
        <taxon>Chromadorea</taxon>
        <taxon>Rhabditida</taxon>
        <taxon>Rhabditina</taxon>
        <taxon>Rhabditomorpha</taxon>
        <taxon>Rhabditoidea</taxon>
        <taxon>Rhabditidae</taxon>
        <taxon>Peloderinae</taxon>
        <taxon>Caenorhabditis</taxon>
    </lineage>
</organism>
<feature type="signal peptide" evidence="1">
    <location>
        <begin position="1"/>
        <end position="21"/>
    </location>
</feature>
<gene>
    <name evidence="2" type="primary">Cnig_chr_II.g6253</name>
    <name evidence="2" type="ORF">B9Z55_006253</name>
</gene>
<dbReference type="Proteomes" id="UP000230233">
    <property type="component" value="Chromosome II"/>
</dbReference>
<proteinExistence type="predicted"/>
<evidence type="ECO:0000313" key="2">
    <source>
        <dbReference type="EMBL" id="PIC46620.1"/>
    </source>
</evidence>
<keyword evidence="3" id="KW-1185">Reference proteome</keyword>
<evidence type="ECO:0000256" key="1">
    <source>
        <dbReference type="SAM" id="SignalP"/>
    </source>
</evidence>
<reference evidence="3" key="1">
    <citation type="submission" date="2017-10" db="EMBL/GenBank/DDBJ databases">
        <title>Rapid genome shrinkage in a self-fertile nematode reveals novel sperm competition proteins.</title>
        <authorList>
            <person name="Yin D."/>
            <person name="Schwarz E.M."/>
            <person name="Thomas C.G."/>
            <person name="Felde R.L."/>
            <person name="Korf I.F."/>
            <person name="Cutter A.D."/>
            <person name="Schartner C.M."/>
            <person name="Ralston E.J."/>
            <person name="Meyer B.J."/>
            <person name="Haag E.S."/>
        </authorList>
    </citation>
    <scope>NUCLEOTIDE SEQUENCE [LARGE SCALE GENOMIC DNA]</scope>
    <source>
        <strain evidence="3">JU1422</strain>
    </source>
</reference>
<feature type="chain" id="PRO_5013949259" evidence="1">
    <location>
        <begin position="22"/>
        <end position="84"/>
    </location>
</feature>
<accession>A0A2G5V4F0</accession>
<sequence length="84" mass="9378">MTNQLSIILFFVLLIATCASAINCYYGIDETAGTVHVSNVVKTQCPFDFFCFNNQHAPKRKMDSKHVVVRRITVTLGHCISLVS</sequence>
<dbReference type="EMBL" id="PDUG01000002">
    <property type="protein sequence ID" value="PIC46620.1"/>
    <property type="molecule type" value="Genomic_DNA"/>
</dbReference>
<comment type="caution">
    <text evidence="2">The sequence shown here is derived from an EMBL/GenBank/DDBJ whole genome shotgun (WGS) entry which is preliminary data.</text>
</comment>
<keyword evidence="1" id="KW-0732">Signal</keyword>
<dbReference type="OrthoDB" id="5808392at2759"/>
<dbReference type="AlphaFoldDB" id="A0A2G5V4F0"/>